<evidence type="ECO:0000256" key="1">
    <source>
        <dbReference type="ARBA" id="ARBA00004496"/>
    </source>
</evidence>
<dbReference type="Gene3D" id="3.10.150.10">
    <property type="entry name" value="DNA Polymerase III, subunit A, domain 2"/>
    <property type="match status" value="3"/>
</dbReference>
<evidence type="ECO:0000259" key="13">
    <source>
        <dbReference type="Pfam" id="PF02767"/>
    </source>
</evidence>
<evidence type="ECO:0000313" key="16">
    <source>
        <dbReference type="Proteomes" id="UP000320653"/>
    </source>
</evidence>
<evidence type="ECO:0000313" key="15">
    <source>
        <dbReference type="EMBL" id="TWF53237.1"/>
    </source>
</evidence>
<proteinExistence type="inferred from homology"/>
<evidence type="ECO:0000256" key="4">
    <source>
        <dbReference type="ARBA" id="ARBA00022490"/>
    </source>
</evidence>
<name>A0A561QSD1_9HYPH</name>
<dbReference type="GO" id="GO:0005737">
    <property type="term" value="C:cytoplasm"/>
    <property type="evidence" value="ECO:0007669"/>
    <property type="project" value="UniProtKB-SubCell"/>
</dbReference>
<dbReference type="EMBL" id="VIWP01000004">
    <property type="protein sequence ID" value="TWF53237.1"/>
    <property type="molecule type" value="Genomic_DNA"/>
</dbReference>
<reference evidence="15 16" key="1">
    <citation type="submission" date="2019-06" db="EMBL/GenBank/DDBJ databases">
        <title>Sorghum-associated microbial communities from plants grown in Nebraska, USA.</title>
        <authorList>
            <person name="Schachtman D."/>
        </authorList>
    </citation>
    <scope>NUCLEOTIDE SEQUENCE [LARGE SCALE GENOMIC DNA]</scope>
    <source>
        <strain evidence="15 16">1225</strain>
    </source>
</reference>
<dbReference type="RefSeq" id="WP_186458303.1">
    <property type="nucleotide sequence ID" value="NZ_VIWP01000004.1"/>
</dbReference>
<keyword evidence="16" id="KW-1185">Reference proteome</keyword>
<dbReference type="CDD" id="cd00140">
    <property type="entry name" value="beta_clamp"/>
    <property type="match status" value="1"/>
</dbReference>
<comment type="caution">
    <text evidence="15">The sequence shown here is derived from an EMBL/GenBank/DDBJ whole genome shotgun (WGS) entry which is preliminary data.</text>
</comment>
<organism evidence="15 16">
    <name type="scientific">Neorhizobium alkalisoli</name>
    <dbReference type="NCBI Taxonomy" id="528178"/>
    <lineage>
        <taxon>Bacteria</taxon>
        <taxon>Pseudomonadati</taxon>
        <taxon>Pseudomonadota</taxon>
        <taxon>Alphaproteobacteria</taxon>
        <taxon>Hyphomicrobiales</taxon>
        <taxon>Rhizobiaceae</taxon>
        <taxon>Rhizobium/Agrobacterium group</taxon>
        <taxon>Neorhizobium</taxon>
    </lineage>
</organism>
<dbReference type="GO" id="GO:0003677">
    <property type="term" value="F:DNA binding"/>
    <property type="evidence" value="ECO:0007669"/>
    <property type="project" value="UniProtKB-KW"/>
</dbReference>
<evidence type="ECO:0000256" key="5">
    <source>
        <dbReference type="ARBA" id="ARBA00022679"/>
    </source>
</evidence>
<keyword evidence="6" id="KW-0548">Nucleotidyltransferase</keyword>
<evidence type="ECO:0000256" key="9">
    <source>
        <dbReference type="ARBA" id="ARBA00023125"/>
    </source>
</evidence>
<dbReference type="InterPro" id="IPR022635">
    <property type="entry name" value="DNA_polIII_beta_C"/>
</dbReference>
<evidence type="ECO:0000259" key="12">
    <source>
        <dbReference type="Pfam" id="PF00712"/>
    </source>
</evidence>
<accession>A0A561QSD1</accession>
<protein>
    <recommendedName>
        <fullName evidence="3">Beta sliding clamp</fullName>
    </recommendedName>
    <alternativeName>
        <fullName evidence="11">Beta-clamp processivity factor</fullName>
    </alternativeName>
    <alternativeName>
        <fullName evidence="10">DNA polymerase III beta sliding clamp subunit</fullName>
    </alternativeName>
</protein>
<dbReference type="GO" id="GO:0003887">
    <property type="term" value="F:DNA-directed DNA polymerase activity"/>
    <property type="evidence" value="ECO:0007669"/>
    <property type="project" value="UniProtKB-KW"/>
</dbReference>
<dbReference type="InterPro" id="IPR022634">
    <property type="entry name" value="DNA_polIII_beta_N"/>
</dbReference>
<evidence type="ECO:0000259" key="14">
    <source>
        <dbReference type="Pfam" id="PF02768"/>
    </source>
</evidence>
<keyword evidence="4" id="KW-0963">Cytoplasm</keyword>
<keyword evidence="7" id="KW-0235">DNA replication</keyword>
<comment type="subcellular location">
    <subcellularLocation>
        <location evidence="1">Cytoplasm</location>
    </subcellularLocation>
</comment>
<dbReference type="Pfam" id="PF00712">
    <property type="entry name" value="DNA_pol3_beta"/>
    <property type="match status" value="1"/>
</dbReference>
<dbReference type="PANTHER" id="PTHR30478">
    <property type="entry name" value="DNA POLYMERASE III SUBUNIT BETA"/>
    <property type="match status" value="1"/>
</dbReference>
<evidence type="ECO:0000256" key="3">
    <source>
        <dbReference type="ARBA" id="ARBA00021035"/>
    </source>
</evidence>
<feature type="domain" description="DNA polymerase III beta sliding clamp N-terminal" evidence="12">
    <location>
        <begin position="18"/>
        <end position="136"/>
    </location>
</feature>
<keyword evidence="8" id="KW-0239">DNA-directed DNA polymerase</keyword>
<dbReference type="SUPFAM" id="SSF55979">
    <property type="entry name" value="DNA clamp"/>
    <property type="match status" value="3"/>
</dbReference>
<comment type="similarity">
    <text evidence="2">Belongs to the beta sliding clamp family.</text>
</comment>
<dbReference type="GO" id="GO:0006271">
    <property type="term" value="P:DNA strand elongation involved in DNA replication"/>
    <property type="evidence" value="ECO:0007669"/>
    <property type="project" value="TreeGrafter"/>
</dbReference>
<evidence type="ECO:0000256" key="6">
    <source>
        <dbReference type="ARBA" id="ARBA00022695"/>
    </source>
</evidence>
<dbReference type="Pfam" id="PF02767">
    <property type="entry name" value="DNA_pol3_beta_2"/>
    <property type="match status" value="1"/>
</dbReference>
<feature type="domain" description="DNA polymerase III beta sliding clamp central" evidence="13">
    <location>
        <begin position="147"/>
        <end position="262"/>
    </location>
</feature>
<dbReference type="Pfam" id="PF02768">
    <property type="entry name" value="DNA_pol3_beta_3"/>
    <property type="match status" value="1"/>
</dbReference>
<sequence length="393" mass="41908">MRAALPVEALAVAEQAIFRVHRAEILPALSAVCEASDRGAKIPILSHVLLKPAGDQLRLRATDLDVEIAATCDLLSAESDFGFAISAADLLGIVKSLPEAAEIEFLHGRAEGQIILRTRSSRFTLLSLLEADFPSIVSFLKGDAFTIDVAPLMSAVGKVMFATDKADSGRPYTLGIYIAPERGGSQLLVAATNMRSLGAVRIRTQTEASFEPVLIPSKLAQTMRKIFSDEKASASLVISNNLMSVTCGGVSIFSRLIDGEFPVKIFDTVPKAAEFDVIATVDSLKSCVRRILLVAGDLMKEGIRLTLRRGSLQLELVNGHGESAVEQVPVAFDHDADFAIGLNAKMLGSLLDSVSTQDVRIGLTNAGNTVFRPTTDVDDTFAIAPMAARGVEA</sequence>
<dbReference type="InterPro" id="IPR022637">
    <property type="entry name" value="DNA_polIII_beta_cen"/>
</dbReference>
<keyword evidence="9" id="KW-0238">DNA-binding</keyword>
<evidence type="ECO:0000256" key="11">
    <source>
        <dbReference type="ARBA" id="ARBA00033276"/>
    </source>
</evidence>
<evidence type="ECO:0000256" key="7">
    <source>
        <dbReference type="ARBA" id="ARBA00022705"/>
    </source>
</evidence>
<gene>
    <name evidence="15" type="ORF">FHW37_104514</name>
</gene>
<evidence type="ECO:0000256" key="10">
    <source>
        <dbReference type="ARBA" id="ARBA00030988"/>
    </source>
</evidence>
<evidence type="ECO:0000256" key="8">
    <source>
        <dbReference type="ARBA" id="ARBA00022932"/>
    </source>
</evidence>
<dbReference type="GO" id="GO:0009360">
    <property type="term" value="C:DNA polymerase III complex"/>
    <property type="evidence" value="ECO:0007669"/>
    <property type="project" value="InterPro"/>
</dbReference>
<dbReference type="PANTHER" id="PTHR30478:SF0">
    <property type="entry name" value="BETA SLIDING CLAMP"/>
    <property type="match status" value="1"/>
</dbReference>
<dbReference type="AlphaFoldDB" id="A0A561QSD1"/>
<dbReference type="GO" id="GO:0008408">
    <property type="term" value="F:3'-5' exonuclease activity"/>
    <property type="evidence" value="ECO:0007669"/>
    <property type="project" value="InterPro"/>
</dbReference>
<evidence type="ECO:0000256" key="2">
    <source>
        <dbReference type="ARBA" id="ARBA00010752"/>
    </source>
</evidence>
<dbReference type="Proteomes" id="UP000320653">
    <property type="component" value="Unassembled WGS sequence"/>
</dbReference>
<feature type="domain" description="DNA polymerase III beta sliding clamp C-terminal" evidence="14">
    <location>
        <begin position="269"/>
        <end position="386"/>
    </location>
</feature>
<dbReference type="InterPro" id="IPR046938">
    <property type="entry name" value="DNA_clamp_sf"/>
</dbReference>
<keyword evidence="5" id="KW-0808">Transferase</keyword>
<dbReference type="InterPro" id="IPR001001">
    <property type="entry name" value="DNA_polIII_beta"/>
</dbReference>
<dbReference type="SMART" id="SM00480">
    <property type="entry name" value="POL3Bc"/>
    <property type="match status" value="1"/>
</dbReference>
<dbReference type="NCBIfam" id="TIGR00663">
    <property type="entry name" value="dnan"/>
    <property type="match status" value="1"/>
</dbReference>